<sequence length="137" mass="15729">MLNYELTKEEQVRRSTLANNARDMIRANMTVEAEDETSMTLDYRGYYMQISFSPLHPLLVMCLAKAIRNPGGTRTQQRINELNLHSVLGSHAINNDVGCYSYRATHWLDTELTPPRFFEILNRCIDEADRGYGRLAG</sequence>
<dbReference type="AlphaFoldDB" id="A0AA43RKD5"/>
<organism evidence="1 2">
    <name type="scientific">Phoenicibacter congonensis</name>
    <dbReference type="NCBI Taxonomy" id="1944646"/>
    <lineage>
        <taxon>Bacteria</taxon>
        <taxon>Bacillati</taxon>
        <taxon>Actinomycetota</taxon>
        <taxon>Coriobacteriia</taxon>
        <taxon>Eggerthellales</taxon>
        <taxon>Eggerthellaceae</taxon>
        <taxon>Phoenicibacter</taxon>
    </lineage>
</organism>
<accession>A0AA43RKD5</accession>
<dbReference type="Proteomes" id="UP001168575">
    <property type="component" value="Unassembled WGS sequence"/>
</dbReference>
<evidence type="ECO:0000313" key="1">
    <source>
        <dbReference type="EMBL" id="MDO4842391.1"/>
    </source>
</evidence>
<dbReference type="EMBL" id="JAUMVS010000156">
    <property type="protein sequence ID" value="MDO4842391.1"/>
    <property type="molecule type" value="Genomic_DNA"/>
</dbReference>
<gene>
    <name evidence="1" type="ORF">Q3982_06935</name>
</gene>
<name>A0AA43RKD5_9ACTN</name>
<comment type="caution">
    <text evidence="1">The sequence shown here is derived from an EMBL/GenBank/DDBJ whole genome shotgun (WGS) entry which is preliminary data.</text>
</comment>
<reference evidence="1" key="1">
    <citation type="submission" date="2023-07" db="EMBL/GenBank/DDBJ databases">
        <title>Between Cages and Wild: Unraveling the Impact of Captivity on Animal Microbiomes and Antimicrobial Resistance.</title>
        <authorList>
            <person name="Schmartz G.P."/>
            <person name="Rehner J."/>
            <person name="Schuff M.J."/>
            <person name="Becker S.L."/>
            <person name="Kravczyk M."/>
            <person name="Gurevich A."/>
            <person name="Francke R."/>
            <person name="Mueller R."/>
            <person name="Keller V."/>
            <person name="Keller A."/>
        </authorList>
    </citation>
    <scope>NUCLEOTIDE SEQUENCE</scope>
    <source>
        <strain evidence="1">S12M_St_49</strain>
    </source>
</reference>
<keyword evidence="2" id="KW-1185">Reference proteome</keyword>
<proteinExistence type="predicted"/>
<protein>
    <submittedName>
        <fullName evidence="1">Uncharacterized protein</fullName>
    </submittedName>
</protein>
<evidence type="ECO:0000313" key="2">
    <source>
        <dbReference type="Proteomes" id="UP001168575"/>
    </source>
</evidence>